<feature type="compositionally biased region" description="Basic and acidic residues" evidence="1">
    <location>
        <begin position="67"/>
        <end position="91"/>
    </location>
</feature>
<evidence type="ECO:0000313" key="4">
    <source>
        <dbReference type="Proteomes" id="UP000639859"/>
    </source>
</evidence>
<keyword evidence="2" id="KW-0732">Signal</keyword>
<reference evidence="3 4" key="1">
    <citation type="submission" date="2020-11" db="EMBL/GenBank/DDBJ databases">
        <title>genome sequence of strain KACC 18849.</title>
        <authorList>
            <person name="Gao J."/>
            <person name="Zhang X."/>
        </authorList>
    </citation>
    <scope>NUCLEOTIDE SEQUENCE [LARGE SCALE GENOMIC DNA]</scope>
    <source>
        <strain evidence="3 4">KACC 18849</strain>
    </source>
</reference>
<gene>
    <name evidence="3" type="ORF">I4Q42_08380</name>
</gene>
<organism evidence="3 4">
    <name type="scientific">Caulobacter hibisci</name>
    <dbReference type="NCBI Taxonomy" id="2035993"/>
    <lineage>
        <taxon>Bacteria</taxon>
        <taxon>Pseudomonadati</taxon>
        <taxon>Pseudomonadota</taxon>
        <taxon>Alphaproteobacteria</taxon>
        <taxon>Caulobacterales</taxon>
        <taxon>Caulobacteraceae</taxon>
        <taxon>Caulobacter</taxon>
    </lineage>
</organism>
<feature type="chain" id="PRO_5046974959" description="Secreted protein" evidence="2">
    <location>
        <begin position="23"/>
        <end position="109"/>
    </location>
</feature>
<accession>A0ABS0SVN8</accession>
<dbReference type="RefSeq" id="WP_198575613.1">
    <property type="nucleotide sequence ID" value="NZ_JADWOX010000004.1"/>
</dbReference>
<comment type="caution">
    <text evidence="3">The sequence shown here is derived from an EMBL/GenBank/DDBJ whole genome shotgun (WGS) entry which is preliminary data.</text>
</comment>
<dbReference type="Proteomes" id="UP000639859">
    <property type="component" value="Unassembled WGS sequence"/>
</dbReference>
<sequence>MRTTVILLAAASLAAVAAPALAADRLNDAQFVRANRCLGLTEAKALGEADTAALKSLIKIQRQGRHISTDERADNARTDAKRQATRAEGDAKAALIDERDGACKSLTQS</sequence>
<evidence type="ECO:0000313" key="3">
    <source>
        <dbReference type="EMBL" id="MBI1683681.1"/>
    </source>
</evidence>
<keyword evidence="4" id="KW-1185">Reference proteome</keyword>
<evidence type="ECO:0008006" key="5">
    <source>
        <dbReference type="Google" id="ProtNLM"/>
    </source>
</evidence>
<protein>
    <recommendedName>
        <fullName evidence="5">Secreted protein</fullName>
    </recommendedName>
</protein>
<evidence type="ECO:0000256" key="2">
    <source>
        <dbReference type="SAM" id="SignalP"/>
    </source>
</evidence>
<proteinExistence type="predicted"/>
<name>A0ABS0SVN8_9CAUL</name>
<dbReference type="EMBL" id="JADWOX010000004">
    <property type="protein sequence ID" value="MBI1683681.1"/>
    <property type="molecule type" value="Genomic_DNA"/>
</dbReference>
<feature type="region of interest" description="Disordered" evidence="1">
    <location>
        <begin position="65"/>
        <end position="91"/>
    </location>
</feature>
<evidence type="ECO:0000256" key="1">
    <source>
        <dbReference type="SAM" id="MobiDB-lite"/>
    </source>
</evidence>
<feature type="signal peptide" evidence="2">
    <location>
        <begin position="1"/>
        <end position="22"/>
    </location>
</feature>